<reference evidence="3" key="1">
    <citation type="submission" date="2025-08" db="UniProtKB">
        <authorList>
            <consortium name="RefSeq"/>
        </authorList>
    </citation>
    <scope>IDENTIFICATION</scope>
</reference>
<evidence type="ECO:0000256" key="1">
    <source>
        <dbReference type="SAM" id="SignalP"/>
    </source>
</evidence>
<accession>A0A8B7XQV4</accession>
<keyword evidence="2" id="KW-1185">Reference proteome</keyword>
<organism evidence="2 3">
    <name type="scientific">Acanthaster planci</name>
    <name type="common">Crown-of-thorns starfish</name>
    <dbReference type="NCBI Taxonomy" id="133434"/>
    <lineage>
        <taxon>Eukaryota</taxon>
        <taxon>Metazoa</taxon>
        <taxon>Echinodermata</taxon>
        <taxon>Eleutherozoa</taxon>
        <taxon>Asterozoa</taxon>
        <taxon>Asteroidea</taxon>
        <taxon>Valvatacea</taxon>
        <taxon>Valvatida</taxon>
        <taxon>Acanthasteridae</taxon>
        <taxon>Acanthaster</taxon>
    </lineage>
</organism>
<feature type="chain" id="PRO_5034458236" evidence="1">
    <location>
        <begin position="24"/>
        <end position="107"/>
    </location>
</feature>
<evidence type="ECO:0000313" key="3">
    <source>
        <dbReference type="RefSeq" id="XP_022082557.1"/>
    </source>
</evidence>
<name>A0A8B7XQV4_ACAPL</name>
<evidence type="ECO:0000313" key="2">
    <source>
        <dbReference type="Proteomes" id="UP000694845"/>
    </source>
</evidence>
<sequence>MRRVVVVLLLWLCSACVLTTVLGRSLPWLKDTAQKRGRQIDIRQCELDIRNCDRTTDWREWHKANDASRSRQRDRIRYQNLNKRRLTDILQRKEQELQDGLDQNRRR</sequence>
<feature type="signal peptide" evidence="1">
    <location>
        <begin position="1"/>
        <end position="23"/>
    </location>
</feature>
<protein>
    <submittedName>
        <fullName evidence="3">Uncharacterized protein LOC110974908 isoform X1</fullName>
    </submittedName>
</protein>
<dbReference type="AlphaFoldDB" id="A0A8B7XQV4"/>
<dbReference type="RefSeq" id="XP_022082557.1">
    <property type="nucleotide sequence ID" value="XM_022226865.1"/>
</dbReference>
<dbReference type="GeneID" id="110974908"/>
<proteinExistence type="predicted"/>
<dbReference type="Proteomes" id="UP000694845">
    <property type="component" value="Unplaced"/>
</dbReference>
<gene>
    <name evidence="3" type="primary">LOC110974908</name>
</gene>
<keyword evidence="1" id="KW-0732">Signal</keyword>
<dbReference type="KEGG" id="aplc:110974908"/>